<keyword evidence="2" id="KW-1185">Reference proteome</keyword>
<dbReference type="EMBL" id="JBJQND010000002">
    <property type="protein sequence ID" value="KAL3884464.1"/>
    <property type="molecule type" value="Genomic_DNA"/>
</dbReference>
<protein>
    <submittedName>
        <fullName evidence="1">Uncharacterized protein</fullName>
    </submittedName>
</protein>
<name>A0ABD3XDW4_SINWO</name>
<evidence type="ECO:0000313" key="1">
    <source>
        <dbReference type="EMBL" id="KAL3884464.1"/>
    </source>
</evidence>
<dbReference type="AlphaFoldDB" id="A0ABD3XDW4"/>
<organism evidence="1 2">
    <name type="scientific">Sinanodonta woodiana</name>
    <name type="common">Chinese pond mussel</name>
    <name type="synonym">Anodonta woodiana</name>
    <dbReference type="NCBI Taxonomy" id="1069815"/>
    <lineage>
        <taxon>Eukaryota</taxon>
        <taxon>Metazoa</taxon>
        <taxon>Spiralia</taxon>
        <taxon>Lophotrochozoa</taxon>
        <taxon>Mollusca</taxon>
        <taxon>Bivalvia</taxon>
        <taxon>Autobranchia</taxon>
        <taxon>Heteroconchia</taxon>
        <taxon>Palaeoheterodonta</taxon>
        <taxon>Unionida</taxon>
        <taxon>Unionoidea</taxon>
        <taxon>Unionidae</taxon>
        <taxon>Unioninae</taxon>
        <taxon>Sinanodonta</taxon>
    </lineage>
</organism>
<gene>
    <name evidence="1" type="ORF">ACJMK2_024603</name>
</gene>
<reference evidence="1 2" key="1">
    <citation type="submission" date="2024-11" db="EMBL/GenBank/DDBJ databases">
        <title>Chromosome-level genome assembly of the freshwater bivalve Anodonta woodiana.</title>
        <authorList>
            <person name="Chen X."/>
        </authorList>
    </citation>
    <scope>NUCLEOTIDE SEQUENCE [LARGE SCALE GENOMIC DNA]</scope>
    <source>
        <strain evidence="1">MN2024</strain>
        <tissue evidence="1">Gills</tissue>
    </source>
</reference>
<sequence length="50" mass="6131">SKLECFRRYKKKMKQSKNDVLTRITHNHYIKCDQKCYDLKAFKLCTMDND</sequence>
<feature type="non-terminal residue" evidence="1">
    <location>
        <position position="1"/>
    </location>
</feature>
<proteinExistence type="predicted"/>
<accession>A0ABD3XDW4</accession>
<dbReference type="Proteomes" id="UP001634394">
    <property type="component" value="Unassembled WGS sequence"/>
</dbReference>
<evidence type="ECO:0000313" key="2">
    <source>
        <dbReference type="Proteomes" id="UP001634394"/>
    </source>
</evidence>
<comment type="caution">
    <text evidence="1">The sequence shown here is derived from an EMBL/GenBank/DDBJ whole genome shotgun (WGS) entry which is preliminary data.</text>
</comment>